<organism evidence="2 3">
    <name type="scientific">Bacillus paramycoides</name>
    <dbReference type="NCBI Taxonomy" id="2026194"/>
    <lineage>
        <taxon>Bacteria</taxon>
        <taxon>Bacillati</taxon>
        <taxon>Bacillota</taxon>
        <taxon>Bacilli</taxon>
        <taxon>Bacillales</taxon>
        <taxon>Bacillaceae</taxon>
        <taxon>Bacillus</taxon>
        <taxon>Bacillus cereus group</taxon>
    </lineage>
</organism>
<evidence type="ECO:0000313" key="3">
    <source>
        <dbReference type="Proteomes" id="UP000182788"/>
    </source>
</evidence>
<reference evidence="2 3" key="1">
    <citation type="submission" date="2016-06" db="EMBL/GenBank/DDBJ databases">
        <title>First insights into the genetic diversity and population structure of in the Bacillus cereus group bacteria from diverse marine environments.</title>
        <authorList>
            <person name="Liu Y."/>
            <person name="Lai Q."/>
            <person name="Shao Z."/>
        </authorList>
    </citation>
    <scope>NUCLEOTIDE SEQUENCE [LARGE SCALE GENOMIC DNA]</scope>
    <source>
        <strain evidence="2 3">NH24A2</strain>
    </source>
</reference>
<accession>A0A1J9UMT1</accession>
<feature type="transmembrane region" description="Helical" evidence="1">
    <location>
        <begin position="6"/>
        <end position="21"/>
    </location>
</feature>
<dbReference type="Proteomes" id="UP000182788">
    <property type="component" value="Unassembled WGS sequence"/>
</dbReference>
<evidence type="ECO:0000313" key="2">
    <source>
        <dbReference type="EMBL" id="OJD80072.1"/>
    </source>
</evidence>
<protein>
    <submittedName>
        <fullName evidence="2">Uncharacterized protein</fullName>
    </submittedName>
</protein>
<dbReference type="AlphaFoldDB" id="A0A1J9UMT1"/>
<proteinExistence type="predicted"/>
<keyword evidence="1" id="KW-0812">Transmembrane</keyword>
<dbReference type="EMBL" id="MAOI01000070">
    <property type="protein sequence ID" value="OJD80072.1"/>
    <property type="molecule type" value="Genomic_DNA"/>
</dbReference>
<sequence>MAITSAVITSIITFAILHLFIEPRKEKKRKREEKLKNLYAPLYTMTLAKLVDIPSDRRMEDIRFCIKIESGYLSTEEYIQFIMKNSRYASSELLLEVHKLVEKLAYKRNKLNPFDVSPYVYVDDLTMLVVKEYNQLKKQMNEKYDEDELNTGTPSLLKEIAMSME</sequence>
<dbReference type="RefSeq" id="WP_131801204.1">
    <property type="nucleotide sequence ID" value="NZ_CBCSHB010000002.1"/>
</dbReference>
<keyword evidence="1" id="KW-0472">Membrane</keyword>
<keyword evidence="1" id="KW-1133">Transmembrane helix</keyword>
<comment type="caution">
    <text evidence="2">The sequence shown here is derived from an EMBL/GenBank/DDBJ whole genome shotgun (WGS) entry which is preliminary data.</text>
</comment>
<evidence type="ECO:0000256" key="1">
    <source>
        <dbReference type="SAM" id="Phobius"/>
    </source>
</evidence>
<dbReference type="GeneID" id="87592557"/>
<gene>
    <name evidence="2" type="ORF">BAU28_13495</name>
</gene>
<name>A0A1J9UMT1_9BACI</name>